<name>A0ABS1CIU9_9GAMM</name>
<dbReference type="SUPFAM" id="SSF116734">
    <property type="entry name" value="DNA methylase specificity domain"/>
    <property type="match status" value="2"/>
</dbReference>
<keyword evidence="2" id="KW-0680">Restriction system</keyword>
<dbReference type="Gene3D" id="3.90.220.20">
    <property type="entry name" value="DNA methylase specificity domains"/>
    <property type="match status" value="2"/>
</dbReference>
<proteinExistence type="inferred from homology"/>
<evidence type="ECO:0000313" key="5">
    <source>
        <dbReference type="EMBL" id="MBK1631837.1"/>
    </source>
</evidence>
<accession>A0ABS1CIU9</accession>
<evidence type="ECO:0000259" key="4">
    <source>
        <dbReference type="Pfam" id="PF01420"/>
    </source>
</evidence>
<dbReference type="Pfam" id="PF01420">
    <property type="entry name" value="Methylase_S"/>
    <property type="match status" value="1"/>
</dbReference>
<keyword evidence="3" id="KW-0238">DNA-binding</keyword>
<comment type="similarity">
    <text evidence="1">Belongs to the type-I restriction system S methylase family.</text>
</comment>
<dbReference type="EMBL" id="NRRV01000033">
    <property type="protein sequence ID" value="MBK1631837.1"/>
    <property type="molecule type" value="Genomic_DNA"/>
</dbReference>
<gene>
    <name evidence="5" type="ORF">CKO31_14045</name>
</gene>
<dbReference type="PANTHER" id="PTHR43140:SF1">
    <property type="entry name" value="TYPE I RESTRICTION ENZYME ECOKI SPECIFICITY SUBUNIT"/>
    <property type="match status" value="1"/>
</dbReference>
<evidence type="ECO:0000256" key="1">
    <source>
        <dbReference type="ARBA" id="ARBA00010923"/>
    </source>
</evidence>
<feature type="domain" description="Type I restriction modification DNA specificity" evidence="4">
    <location>
        <begin position="72"/>
        <end position="225"/>
    </location>
</feature>
<comment type="caution">
    <text evidence="5">The sequence shown here is derived from an EMBL/GenBank/DDBJ whole genome shotgun (WGS) entry which is preliminary data.</text>
</comment>
<keyword evidence="6" id="KW-1185">Reference proteome</keyword>
<evidence type="ECO:0000256" key="2">
    <source>
        <dbReference type="ARBA" id="ARBA00022747"/>
    </source>
</evidence>
<dbReference type="InterPro" id="IPR044946">
    <property type="entry name" value="Restrct_endonuc_typeI_TRD_sf"/>
</dbReference>
<evidence type="ECO:0000313" key="6">
    <source>
        <dbReference type="Proteomes" id="UP000748752"/>
    </source>
</evidence>
<reference evidence="5 6" key="1">
    <citation type="journal article" date="2020" name="Microorganisms">
        <title>Osmotic Adaptation and Compatible Solute Biosynthesis of Phototrophic Bacteria as Revealed from Genome Analyses.</title>
        <authorList>
            <person name="Imhoff J.F."/>
            <person name="Rahn T."/>
            <person name="Kunzel S."/>
            <person name="Keller A."/>
            <person name="Neulinger S.C."/>
        </authorList>
    </citation>
    <scope>NUCLEOTIDE SEQUENCE [LARGE SCALE GENOMIC DNA]</scope>
    <source>
        <strain evidence="5 6">DSM 6210</strain>
    </source>
</reference>
<evidence type="ECO:0000256" key="3">
    <source>
        <dbReference type="ARBA" id="ARBA00023125"/>
    </source>
</evidence>
<dbReference type="InterPro" id="IPR051212">
    <property type="entry name" value="Type-I_RE_S_subunit"/>
</dbReference>
<dbReference type="PANTHER" id="PTHR43140">
    <property type="entry name" value="TYPE-1 RESTRICTION ENZYME ECOKI SPECIFICITY PROTEIN"/>
    <property type="match status" value="1"/>
</dbReference>
<sequence length="483" mass="53942">MRWLRDQLQPLLLTVRPAAAAGGDRCGDEGAGGGDCTVVEGGGGVNLAEHRLRLSPSDWCRSKVKHHLSFFVGGGTPSKDRADYWTQGTIPWVSPKDMKRRYIDHAEDFITEEAVSSSTTSLVSPGRVLMVVRSGILRHSLPVAINLVPVALNQDMKALGFRGTLDPRFFAFWVSGQAKNLLLEWTQIGATVDSIDVDATLNAWIALPDLETQKTIADFLDRETARIEQLVFKRIRLAEIVSERQRAIIASVVIGGRHDDGTWLPDLPPDWEEKRAKFCLRETQKRSVTGEEELLTVSHITGVTKRAEKDVNMFLAETNQGYKLVSEGDLVINTMWAWMGAMGVSSHYGLISPSYGVYRFVSNQLRPAFVDLIARSKPFIAEATRRSKGIHSSRLRLYPDLFLDMSLPIPPLATQDAILVDLERKFQKENELLRKNSQAADLLREFRSALITAAVTGQIDVTAWSRRGSTDRRLDQIEEEMST</sequence>
<dbReference type="Proteomes" id="UP000748752">
    <property type="component" value="Unassembled WGS sequence"/>
</dbReference>
<protein>
    <recommendedName>
        <fullName evidence="4">Type I restriction modification DNA specificity domain-containing protein</fullName>
    </recommendedName>
</protein>
<dbReference type="CDD" id="cd17249">
    <property type="entry name" value="RMtype1_S_EcoR124I-TRD2-CR2_like"/>
    <property type="match status" value="1"/>
</dbReference>
<dbReference type="InterPro" id="IPR000055">
    <property type="entry name" value="Restrct_endonuc_typeI_TRD"/>
</dbReference>
<organism evidence="5 6">
    <name type="scientific">Thiohalocapsa halophila</name>
    <dbReference type="NCBI Taxonomy" id="69359"/>
    <lineage>
        <taxon>Bacteria</taxon>
        <taxon>Pseudomonadati</taxon>
        <taxon>Pseudomonadota</taxon>
        <taxon>Gammaproteobacteria</taxon>
        <taxon>Chromatiales</taxon>
        <taxon>Chromatiaceae</taxon>
        <taxon>Thiohalocapsa</taxon>
    </lineage>
</organism>